<accession>A0ABZ1TL21</accession>
<dbReference type="SUPFAM" id="SSF51905">
    <property type="entry name" value="FAD/NAD(P)-binding domain"/>
    <property type="match status" value="2"/>
</dbReference>
<feature type="domain" description="FAD/NAD(P)-binding" evidence="4">
    <location>
        <begin position="12"/>
        <end position="208"/>
    </location>
</feature>
<keyword evidence="6" id="KW-1185">Reference proteome</keyword>
<comment type="catalytic activity">
    <reaction evidence="3">
        <text>[thioredoxin]-dithiol + NADP(+) = [thioredoxin]-disulfide + NADPH + H(+)</text>
        <dbReference type="Rhea" id="RHEA:20345"/>
        <dbReference type="Rhea" id="RHEA-COMP:10698"/>
        <dbReference type="Rhea" id="RHEA-COMP:10700"/>
        <dbReference type="ChEBI" id="CHEBI:15378"/>
        <dbReference type="ChEBI" id="CHEBI:29950"/>
        <dbReference type="ChEBI" id="CHEBI:50058"/>
        <dbReference type="ChEBI" id="CHEBI:57783"/>
        <dbReference type="ChEBI" id="CHEBI:58349"/>
        <dbReference type="EC" id="1.8.1.9"/>
    </reaction>
</comment>
<dbReference type="PRINTS" id="PR00411">
    <property type="entry name" value="PNDRDTASEI"/>
</dbReference>
<sequence>MSESGSRTGRWRLVVVGGGSAGVIQVRQGDVPPQEILVVAERVGTGMAFLGRTILQSYADELILSRRSGELQSALAVGELRPNADEYDTYVRESLLRSGASVTLAKVMDIQRDEDGFVLSLRTPGGVRRQVYADAVVLATGSTPRRPPEDWQAAGAISYDTVYRELTQGNTSRWAGLSVVIAGAGNSAMQTAGLMAPAARDVTILANRYVGMYPSESDDRFAWRAPSQLTYELVAKSSRECGRRPWRVPCVRHLVHDSLDMDGDTVRWRYRREVNLGMLGSHSLPDRCRHARGTVVSGGEGDEVWEETRGHDSVVVWATGSNPVYPPGELLASLSREPDGSLSRDEYGRTGVPGLFVTGACAGQRSVNDTVPARTRTPLVAVPPKAAPEFPVVQVAV</sequence>
<dbReference type="InterPro" id="IPR050097">
    <property type="entry name" value="Ferredoxin-NADP_redctase_2"/>
</dbReference>
<dbReference type="Pfam" id="PF07992">
    <property type="entry name" value="Pyr_redox_2"/>
    <property type="match status" value="1"/>
</dbReference>
<dbReference type="PANTHER" id="PTHR48105">
    <property type="entry name" value="THIOREDOXIN REDUCTASE 1-RELATED-RELATED"/>
    <property type="match status" value="1"/>
</dbReference>
<evidence type="ECO:0000256" key="1">
    <source>
        <dbReference type="ARBA" id="ARBA00022630"/>
    </source>
</evidence>
<gene>
    <name evidence="5" type="ORF">OG517_34275</name>
</gene>
<proteinExistence type="predicted"/>
<dbReference type="InterPro" id="IPR023753">
    <property type="entry name" value="FAD/NAD-binding_dom"/>
</dbReference>
<evidence type="ECO:0000313" key="6">
    <source>
        <dbReference type="Proteomes" id="UP001432039"/>
    </source>
</evidence>
<dbReference type="PRINTS" id="PR00368">
    <property type="entry name" value="FADPNR"/>
</dbReference>
<evidence type="ECO:0000259" key="4">
    <source>
        <dbReference type="Pfam" id="PF07992"/>
    </source>
</evidence>
<dbReference type="Gene3D" id="3.50.50.60">
    <property type="entry name" value="FAD/NAD(P)-binding domain"/>
    <property type="match status" value="1"/>
</dbReference>
<evidence type="ECO:0000256" key="2">
    <source>
        <dbReference type="ARBA" id="ARBA00023002"/>
    </source>
</evidence>
<organism evidence="5 6">
    <name type="scientific">Streptomyces virginiae</name>
    <name type="common">Streptomyces cinnamonensis</name>
    <dbReference type="NCBI Taxonomy" id="1961"/>
    <lineage>
        <taxon>Bacteria</taxon>
        <taxon>Bacillati</taxon>
        <taxon>Actinomycetota</taxon>
        <taxon>Actinomycetes</taxon>
        <taxon>Kitasatosporales</taxon>
        <taxon>Streptomycetaceae</taxon>
        <taxon>Streptomyces</taxon>
    </lineage>
</organism>
<evidence type="ECO:0000256" key="3">
    <source>
        <dbReference type="ARBA" id="ARBA00048132"/>
    </source>
</evidence>
<name>A0ABZ1TL21_STRVG</name>
<dbReference type="InterPro" id="IPR036188">
    <property type="entry name" value="FAD/NAD-bd_sf"/>
</dbReference>
<keyword evidence="2" id="KW-0560">Oxidoreductase</keyword>
<dbReference type="RefSeq" id="WP_328964420.1">
    <property type="nucleotide sequence ID" value="NZ_CP108090.1"/>
</dbReference>
<protein>
    <submittedName>
        <fullName evidence="5">NAD(P)/FAD-dependent oxidoreductase</fullName>
    </submittedName>
</protein>
<evidence type="ECO:0000313" key="5">
    <source>
        <dbReference type="EMBL" id="WUQ16078.1"/>
    </source>
</evidence>
<keyword evidence="1" id="KW-0285">Flavoprotein</keyword>
<dbReference type="Proteomes" id="UP001432039">
    <property type="component" value="Chromosome"/>
</dbReference>
<reference evidence="5" key="1">
    <citation type="submission" date="2022-10" db="EMBL/GenBank/DDBJ databases">
        <title>The complete genomes of actinobacterial strains from the NBC collection.</title>
        <authorList>
            <person name="Joergensen T.S."/>
            <person name="Alvarez Arevalo M."/>
            <person name="Sterndorff E.B."/>
            <person name="Faurdal D."/>
            <person name="Vuksanovic O."/>
            <person name="Mourched A.-S."/>
            <person name="Charusanti P."/>
            <person name="Shaw S."/>
            <person name="Blin K."/>
            <person name="Weber T."/>
        </authorList>
    </citation>
    <scope>NUCLEOTIDE SEQUENCE</scope>
    <source>
        <strain evidence="5">NBC_00248</strain>
    </source>
</reference>
<dbReference type="EMBL" id="CP108090">
    <property type="protein sequence ID" value="WUQ16078.1"/>
    <property type="molecule type" value="Genomic_DNA"/>
</dbReference>